<dbReference type="RefSeq" id="XP_005718700.1">
    <property type="nucleotide sequence ID" value="XM_005718643.1"/>
</dbReference>
<evidence type="ECO:0000313" key="2">
    <source>
        <dbReference type="Proteomes" id="UP000012073"/>
    </source>
</evidence>
<dbReference type="GeneID" id="17326411"/>
<dbReference type="Gramene" id="CDF38795">
    <property type="protein sequence ID" value="CDF38795"/>
    <property type="gene ID" value="CHC_T00006225001"/>
</dbReference>
<protein>
    <submittedName>
        <fullName evidence="1">Uncharacterized protein</fullName>
    </submittedName>
</protein>
<dbReference type="AlphaFoldDB" id="R7QN30"/>
<dbReference type="EMBL" id="HG001967">
    <property type="protein sequence ID" value="CDF38795.1"/>
    <property type="molecule type" value="Genomic_DNA"/>
</dbReference>
<dbReference type="Proteomes" id="UP000012073">
    <property type="component" value="Unassembled WGS sequence"/>
</dbReference>
<evidence type="ECO:0000313" key="1">
    <source>
        <dbReference type="EMBL" id="CDF38795.1"/>
    </source>
</evidence>
<proteinExistence type="predicted"/>
<sequence length="69" mass="7750">MNRPAIDERHRPVALLLPTPQEAIAPSKRQNSRYASAFTLPECQRTGPPFHFYASNTGAFSNCFKLKTT</sequence>
<keyword evidence="2" id="KW-1185">Reference proteome</keyword>
<reference evidence="2" key="1">
    <citation type="journal article" date="2013" name="Proc. Natl. Acad. Sci. U.S.A.">
        <title>Genome structure and metabolic features in the red seaweed Chondrus crispus shed light on evolution of the Archaeplastida.</title>
        <authorList>
            <person name="Collen J."/>
            <person name="Porcel B."/>
            <person name="Carre W."/>
            <person name="Ball S.G."/>
            <person name="Chaparro C."/>
            <person name="Tonon T."/>
            <person name="Barbeyron T."/>
            <person name="Michel G."/>
            <person name="Noel B."/>
            <person name="Valentin K."/>
            <person name="Elias M."/>
            <person name="Artiguenave F."/>
            <person name="Arun A."/>
            <person name="Aury J.M."/>
            <person name="Barbosa-Neto J.F."/>
            <person name="Bothwell J.H."/>
            <person name="Bouget F.Y."/>
            <person name="Brillet L."/>
            <person name="Cabello-Hurtado F."/>
            <person name="Capella-Gutierrez S."/>
            <person name="Charrier B."/>
            <person name="Cladiere L."/>
            <person name="Cock J.M."/>
            <person name="Coelho S.M."/>
            <person name="Colleoni C."/>
            <person name="Czjzek M."/>
            <person name="Da Silva C."/>
            <person name="Delage L."/>
            <person name="Denoeud F."/>
            <person name="Deschamps P."/>
            <person name="Dittami S.M."/>
            <person name="Gabaldon T."/>
            <person name="Gachon C.M."/>
            <person name="Groisillier A."/>
            <person name="Herve C."/>
            <person name="Jabbari K."/>
            <person name="Katinka M."/>
            <person name="Kloareg B."/>
            <person name="Kowalczyk N."/>
            <person name="Labadie K."/>
            <person name="Leblanc C."/>
            <person name="Lopez P.J."/>
            <person name="McLachlan D.H."/>
            <person name="Meslet-Cladiere L."/>
            <person name="Moustafa A."/>
            <person name="Nehr Z."/>
            <person name="Nyvall Collen P."/>
            <person name="Panaud O."/>
            <person name="Partensky F."/>
            <person name="Poulain J."/>
            <person name="Rensing S.A."/>
            <person name="Rousvoal S."/>
            <person name="Samson G."/>
            <person name="Symeonidi A."/>
            <person name="Weissenbach J."/>
            <person name="Zambounis A."/>
            <person name="Wincker P."/>
            <person name="Boyen C."/>
        </authorList>
    </citation>
    <scope>NUCLEOTIDE SEQUENCE [LARGE SCALE GENOMIC DNA]</scope>
    <source>
        <strain evidence="2">cv. Stackhouse</strain>
    </source>
</reference>
<dbReference type="KEGG" id="ccp:CHC_T00006225001"/>
<name>R7QN30_CHOCR</name>
<gene>
    <name evidence="1" type="ORF">CHC_T00006225001</name>
</gene>
<organism evidence="1 2">
    <name type="scientific">Chondrus crispus</name>
    <name type="common">Carrageen Irish moss</name>
    <name type="synonym">Polymorpha crispa</name>
    <dbReference type="NCBI Taxonomy" id="2769"/>
    <lineage>
        <taxon>Eukaryota</taxon>
        <taxon>Rhodophyta</taxon>
        <taxon>Florideophyceae</taxon>
        <taxon>Rhodymeniophycidae</taxon>
        <taxon>Gigartinales</taxon>
        <taxon>Gigartinaceae</taxon>
        <taxon>Chondrus</taxon>
    </lineage>
</organism>
<accession>R7QN30</accession>